<comment type="caution">
    <text evidence="1">The sequence shown here is derived from an EMBL/GenBank/DDBJ whole genome shotgun (WGS) entry which is preliminary data.</text>
</comment>
<name>A0A9D4BDJ9_DREPO</name>
<gene>
    <name evidence="1" type="ORF">DPMN_191646</name>
</gene>
<sequence length="83" mass="9598">MTRSNILKDIFASYDNQFTTRARRADNDVNSLDHQEVHQRSYPMLAATLPIQNSQAVREKLYPGNITIQFGDLPIHDREHTSK</sequence>
<evidence type="ECO:0000313" key="2">
    <source>
        <dbReference type="Proteomes" id="UP000828390"/>
    </source>
</evidence>
<dbReference type="AlphaFoldDB" id="A0A9D4BDJ9"/>
<accession>A0A9D4BDJ9</accession>
<evidence type="ECO:0000313" key="1">
    <source>
        <dbReference type="EMBL" id="KAH3690790.1"/>
    </source>
</evidence>
<reference evidence="1" key="2">
    <citation type="submission" date="2020-11" db="EMBL/GenBank/DDBJ databases">
        <authorList>
            <person name="McCartney M.A."/>
            <person name="Auch B."/>
            <person name="Kono T."/>
            <person name="Mallez S."/>
            <person name="Becker A."/>
            <person name="Gohl D.M."/>
            <person name="Silverstein K.A.T."/>
            <person name="Koren S."/>
            <person name="Bechman K.B."/>
            <person name="Herman A."/>
            <person name="Abrahante J.E."/>
            <person name="Garbe J."/>
        </authorList>
    </citation>
    <scope>NUCLEOTIDE SEQUENCE</scope>
    <source>
        <strain evidence="1">Duluth1</strain>
        <tissue evidence="1">Whole animal</tissue>
    </source>
</reference>
<dbReference type="EMBL" id="JAIWYP010000053">
    <property type="protein sequence ID" value="KAH3690790.1"/>
    <property type="molecule type" value="Genomic_DNA"/>
</dbReference>
<keyword evidence="2" id="KW-1185">Reference proteome</keyword>
<reference evidence="1" key="1">
    <citation type="journal article" date="2019" name="bioRxiv">
        <title>The Genome of the Zebra Mussel, Dreissena polymorpha: A Resource for Invasive Species Research.</title>
        <authorList>
            <person name="McCartney M.A."/>
            <person name="Auch B."/>
            <person name="Kono T."/>
            <person name="Mallez S."/>
            <person name="Zhang Y."/>
            <person name="Obille A."/>
            <person name="Becker A."/>
            <person name="Abrahante J.E."/>
            <person name="Garbe J."/>
            <person name="Badalamenti J.P."/>
            <person name="Herman A."/>
            <person name="Mangelson H."/>
            <person name="Liachko I."/>
            <person name="Sullivan S."/>
            <person name="Sone E.D."/>
            <person name="Koren S."/>
            <person name="Silverstein K.A.T."/>
            <person name="Beckman K.B."/>
            <person name="Gohl D.M."/>
        </authorList>
    </citation>
    <scope>NUCLEOTIDE SEQUENCE</scope>
    <source>
        <strain evidence="1">Duluth1</strain>
        <tissue evidence="1">Whole animal</tissue>
    </source>
</reference>
<proteinExistence type="predicted"/>
<organism evidence="1 2">
    <name type="scientific">Dreissena polymorpha</name>
    <name type="common">Zebra mussel</name>
    <name type="synonym">Mytilus polymorpha</name>
    <dbReference type="NCBI Taxonomy" id="45954"/>
    <lineage>
        <taxon>Eukaryota</taxon>
        <taxon>Metazoa</taxon>
        <taxon>Spiralia</taxon>
        <taxon>Lophotrochozoa</taxon>
        <taxon>Mollusca</taxon>
        <taxon>Bivalvia</taxon>
        <taxon>Autobranchia</taxon>
        <taxon>Heteroconchia</taxon>
        <taxon>Euheterodonta</taxon>
        <taxon>Imparidentia</taxon>
        <taxon>Neoheterodontei</taxon>
        <taxon>Myida</taxon>
        <taxon>Dreissenoidea</taxon>
        <taxon>Dreissenidae</taxon>
        <taxon>Dreissena</taxon>
    </lineage>
</organism>
<dbReference type="Proteomes" id="UP000828390">
    <property type="component" value="Unassembled WGS sequence"/>
</dbReference>
<protein>
    <submittedName>
        <fullName evidence="1">Uncharacterized protein</fullName>
    </submittedName>
</protein>